<dbReference type="Proteomes" id="UP000655830">
    <property type="component" value="Unassembled WGS sequence"/>
</dbReference>
<dbReference type="InterPro" id="IPR012341">
    <property type="entry name" value="6hp_glycosidase-like_sf"/>
</dbReference>
<reference evidence="2" key="1">
    <citation type="submission" date="2020-08" db="EMBL/GenBank/DDBJ databases">
        <title>Genome public.</title>
        <authorList>
            <person name="Liu C."/>
            <person name="Sun Q."/>
        </authorList>
    </citation>
    <scope>NUCLEOTIDE SEQUENCE</scope>
    <source>
        <strain evidence="2">NSJ-12</strain>
    </source>
</reference>
<evidence type="ECO:0008006" key="4">
    <source>
        <dbReference type="Google" id="ProtNLM"/>
    </source>
</evidence>
<keyword evidence="1" id="KW-0472">Membrane</keyword>
<protein>
    <recommendedName>
        <fullName evidence="4">Glycosyl hydrolase family 8</fullName>
    </recommendedName>
</protein>
<gene>
    <name evidence="2" type="ORF">H8718_15910</name>
</gene>
<dbReference type="GO" id="GO:0005975">
    <property type="term" value="P:carbohydrate metabolic process"/>
    <property type="evidence" value="ECO:0007669"/>
    <property type="project" value="InterPro"/>
</dbReference>
<keyword evidence="1" id="KW-0812">Transmembrane</keyword>
<dbReference type="SUPFAM" id="SSF48208">
    <property type="entry name" value="Six-hairpin glycosidases"/>
    <property type="match status" value="1"/>
</dbReference>
<sequence length="363" mass="42211">MRKKIVHIIIGILLLGIGISLIKEYRIKEAMQLTQEDILEDHFYDQYEWISDRFVRNSFTNEEQGVQDEESIFASLNLLYMEYLLNDNNRIGFEKVVRFMQENLLTEEGLVGFGAHKDLDLGTMEVIEKTSLADNLKFYKLLTKAYLAWGEPYYSDLAEKIAEKIQPYNIKNGKFDLRHEGEAEHGEIELYELDLKGLALLAEDQMLQKDIYKQSKKILKNAYIHNELPLYYSSYDYINKVYIETERIDTLESLLIVKELAENNGLKKDTVKWLKNQLKSGGIYEQYNTHTGIVTSHEERISIYAVVAQIGKVEGDIELYTLAMEKMLKFQVKDSKSEFYGSFINKETGKADCYENLQALLAF</sequence>
<evidence type="ECO:0000313" key="2">
    <source>
        <dbReference type="EMBL" id="MBC8581001.1"/>
    </source>
</evidence>
<evidence type="ECO:0000256" key="1">
    <source>
        <dbReference type="SAM" id="Phobius"/>
    </source>
</evidence>
<dbReference type="RefSeq" id="WP_249333695.1">
    <property type="nucleotide sequence ID" value="NZ_JACRSY010000034.1"/>
</dbReference>
<keyword evidence="3" id="KW-1185">Reference proteome</keyword>
<dbReference type="AlphaFoldDB" id="A0A926IFX8"/>
<accession>A0A926IFX8</accession>
<name>A0A926IFX8_9FIRM</name>
<dbReference type="EMBL" id="JACRSY010000034">
    <property type="protein sequence ID" value="MBC8581001.1"/>
    <property type="molecule type" value="Genomic_DNA"/>
</dbReference>
<keyword evidence="1" id="KW-1133">Transmembrane helix</keyword>
<proteinExistence type="predicted"/>
<comment type="caution">
    <text evidence="2">The sequence shown here is derived from an EMBL/GenBank/DDBJ whole genome shotgun (WGS) entry which is preliminary data.</text>
</comment>
<organism evidence="2 3">
    <name type="scientific">Zhenhengia yiwuensis</name>
    <dbReference type="NCBI Taxonomy" id="2763666"/>
    <lineage>
        <taxon>Bacteria</taxon>
        <taxon>Bacillati</taxon>
        <taxon>Bacillota</taxon>
        <taxon>Clostridia</taxon>
        <taxon>Lachnospirales</taxon>
        <taxon>Lachnospiraceae</taxon>
        <taxon>Zhenhengia</taxon>
    </lineage>
</organism>
<dbReference type="InterPro" id="IPR008928">
    <property type="entry name" value="6-hairpin_glycosidase_sf"/>
</dbReference>
<evidence type="ECO:0000313" key="3">
    <source>
        <dbReference type="Proteomes" id="UP000655830"/>
    </source>
</evidence>
<dbReference type="Gene3D" id="1.50.10.10">
    <property type="match status" value="1"/>
</dbReference>
<feature type="transmembrane region" description="Helical" evidence="1">
    <location>
        <begin position="6"/>
        <end position="22"/>
    </location>
</feature>